<feature type="transmembrane region" description="Helical" evidence="1">
    <location>
        <begin position="357"/>
        <end position="376"/>
    </location>
</feature>
<sequence length="447" mass="46576">MAHSICASFSPALSTSRFTPSKFRFNARPVLCPVRPTQNQKLKLSLSPRRRSWSIVVNNSLFSLSTPVIKPHDHWATWTALFSFAAFGIWSEKTKWGSALSGALVSILIGLAASTAGLIPSDAPAYGVALQYLLPVAVPLLLLGADLRRVVRSTGALLLAFLLGSVATTIGTIVAYLLVPMRSLGQDSWKIAAALMSSYIGGTVNYVAVSEALGTSSSVVAAGVAADNVICALYFTFLFALASKIPPESVSSPTDCQRDSNSSSGEKLVITHSAMAIAIALAICKAGSGFSSLLGIQGGTLPCVTAIVVSLATLFPSQLGKIAPSAEAIALILMQVFFSVVGASGNISDAITKAPEIFLFAFVQVLVHLFITLGIGKLLRVDKKLLLIGSNANVGGPTTACAMATAKGWSSLVVPGVLAGIFGIAIATFIGIGFGLFFLKNMHLRLS</sequence>
<dbReference type="EMBL" id="JAMFTS010000002">
    <property type="protein sequence ID" value="KAJ4783567.1"/>
    <property type="molecule type" value="Genomic_DNA"/>
</dbReference>
<protein>
    <recommendedName>
        <fullName evidence="4">Membrane protein YjcL</fullName>
    </recommendedName>
</protein>
<feature type="transmembrane region" description="Helical" evidence="1">
    <location>
        <begin position="191"/>
        <end position="208"/>
    </location>
</feature>
<dbReference type="InterPro" id="IPR008537">
    <property type="entry name" value="DUF819"/>
</dbReference>
<keyword evidence="3" id="KW-1185">Reference proteome</keyword>
<feature type="transmembrane region" description="Helical" evidence="1">
    <location>
        <begin position="125"/>
        <end position="145"/>
    </location>
</feature>
<feature type="transmembrane region" description="Helical" evidence="1">
    <location>
        <begin position="293"/>
        <end position="316"/>
    </location>
</feature>
<gene>
    <name evidence="2" type="ORF">LUZ62_034813</name>
</gene>
<organism evidence="2 3">
    <name type="scientific">Rhynchospora pubera</name>
    <dbReference type="NCBI Taxonomy" id="906938"/>
    <lineage>
        <taxon>Eukaryota</taxon>
        <taxon>Viridiplantae</taxon>
        <taxon>Streptophyta</taxon>
        <taxon>Embryophyta</taxon>
        <taxon>Tracheophyta</taxon>
        <taxon>Spermatophyta</taxon>
        <taxon>Magnoliopsida</taxon>
        <taxon>Liliopsida</taxon>
        <taxon>Poales</taxon>
        <taxon>Cyperaceae</taxon>
        <taxon>Cyperoideae</taxon>
        <taxon>Rhynchosporeae</taxon>
        <taxon>Rhynchospora</taxon>
    </lineage>
</organism>
<evidence type="ECO:0000313" key="2">
    <source>
        <dbReference type="EMBL" id="KAJ4783567.1"/>
    </source>
</evidence>
<name>A0AAV8EXV8_9POAL</name>
<evidence type="ECO:0008006" key="4">
    <source>
        <dbReference type="Google" id="ProtNLM"/>
    </source>
</evidence>
<keyword evidence="1" id="KW-0472">Membrane</keyword>
<feature type="transmembrane region" description="Helical" evidence="1">
    <location>
        <begin position="328"/>
        <end position="345"/>
    </location>
</feature>
<dbReference type="AlphaFoldDB" id="A0AAV8EXV8"/>
<comment type="caution">
    <text evidence="2">The sequence shown here is derived from an EMBL/GenBank/DDBJ whole genome shotgun (WGS) entry which is preliminary data.</text>
</comment>
<keyword evidence="1" id="KW-0812">Transmembrane</keyword>
<feature type="transmembrane region" description="Helical" evidence="1">
    <location>
        <begin position="268"/>
        <end position="286"/>
    </location>
</feature>
<accession>A0AAV8EXV8</accession>
<dbReference type="PANTHER" id="PTHR34289:SF1">
    <property type="entry name" value="OS06G0107100 PROTEIN"/>
    <property type="match status" value="1"/>
</dbReference>
<dbReference type="PANTHER" id="PTHR34289">
    <property type="entry name" value="PROTEIN, PUTATIVE (DUF819)-RELATED"/>
    <property type="match status" value="1"/>
</dbReference>
<feature type="transmembrane region" description="Helical" evidence="1">
    <location>
        <begin position="75"/>
        <end position="91"/>
    </location>
</feature>
<feature type="transmembrane region" description="Helical" evidence="1">
    <location>
        <begin position="98"/>
        <end position="119"/>
    </location>
</feature>
<evidence type="ECO:0000313" key="3">
    <source>
        <dbReference type="Proteomes" id="UP001140206"/>
    </source>
</evidence>
<feature type="transmembrane region" description="Helical" evidence="1">
    <location>
        <begin position="220"/>
        <end position="242"/>
    </location>
</feature>
<feature type="transmembrane region" description="Helical" evidence="1">
    <location>
        <begin position="417"/>
        <end position="439"/>
    </location>
</feature>
<dbReference type="Proteomes" id="UP001140206">
    <property type="component" value="Chromosome 2"/>
</dbReference>
<feature type="transmembrane region" description="Helical" evidence="1">
    <location>
        <begin position="157"/>
        <end position="179"/>
    </location>
</feature>
<keyword evidence="1" id="KW-1133">Transmembrane helix</keyword>
<reference evidence="2" key="1">
    <citation type="submission" date="2022-08" db="EMBL/GenBank/DDBJ databases">
        <authorList>
            <person name="Marques A."/>
        </authorList>
    </citation>
    <scope>NUCLEOTIDE SEQUENCE</scope>
    <source>
        <strain evidence="2">RhyPub2mFocal</strain>
        <tissue evidence="2">Leaves</tissue>
    </source>
</reference>
<proteinExistence type="predicted"/>
<dbReference type="Pfam" id="PF05684">
    <property type="entry name" value="DUF819"/>
    <property type="match status" value="1"/>
</dbReference>
<evidence type="ECO:0000256" key="1">
    <source>
        <dbReference type="SAM" id="Phobius"/>
    </source>
</evidence>